<evidence type="ECO:0000256" key="2">
    <source>
        <dbReference type="ARBA" id="ARBA00022475"/>
    </source>
</evidence>
<dbReference type="PANTHER" id="PTHR30250:SF26">
    <property type="entry name" value="PSMA PROTEIN"/>
    <property type="match status" value="1"/>
</dbReference>
<dbReference type="STRING" id="1515439.SAMN06265784_102490"/>
<keyword evidence="5 6" id="KW-0472">Membrane</keyword>
<dbReference type="Pfam" id="PF01943">
    <property type="entry name" value="Polysacc_synt"/>
    <property type="match status" value="1"/>
</dbReference>
<dbReference type="InterPro" id="IPR050833">
    <property type="entry name" value="Poly_Biosynth_Transport"/>
</dbReference>
<evidence type="ECO:0000256" key="5">
    <source>
        <dbReference type="ARBA" id="ARBA00023136"/>
    </source>
</evidence>
<feature type="transmembrane region" description="Helical" evidence="6">
    <location>
        <begin position="189"/>
        <end position="208"/>
    </location>
</feature>
<feature type="transmembrane region" description="Helical" evidence="6">
    <location>
        <begin position="39"/>
        <end position="62"/>
    </location>
</feature>
<keyword evidence="4 6" id="KW-1133">Transmembrane helix</keyword>
<feature type="transmembrane region" description="Helical" evidence="6">
    <location>
        <begin position="128"/>
        <end position="149"/>
    </location>
</feature>
<proteinExistence type="predicted"/>
<evidence type="ECO:0000256" key="6">
    <source>
        <dbReference type="SAM" id="Phobius"/>
    </source>
</evidence>
<feature type="transmembrane region" description="Helical" evidence="6">
    <location>
        <begin position="303"/>
        <end position="327"/>
    </location>
</feature>
<dbReference type="EMBL" id="FXAT01000002">
    <property type="protein sequence ID" value="SMG26058.1"/>
    <property type="molecule type" value="Genomic_DNA"/>
</dbReference>
<feature type="transmembrane region" description="Helical" evidence="6">
    <location>
        <begin position="9"/>
        <end position="33"/>
    </location>
</feature>
<dbReference type="OrthoDB" id="8766744at2"/>
<dbReference type="RefSeq" id="WP_085481622.1">
    <property type="nucleotide sequence ID" value="NZ_FXAT01000002.1"/>
</dbReference>
<feature type="transmembrane region" description="Helical" evidence="6">
    <location>
        <begin position="333"/>
        <end position="358"/>
    </location>
</feature>
<evidence type="ECO:0000256" key="1">
    <source>
        <dbReference type="ARBA" id="ARBA00004651"/>
    </source>
</evidence>
<keyword evidence="3 6" id="KW-0812">Transmembrane</keyword>
<dbReference type="PANTHER" id="PTHR30250">
    <property type="entry name" value="PST FAMILY PREDICTED COLANIC ACID TRANSPORTER"/>
    <property type="match status" value="1"/>
</dbReference>
<accession>A0A1X7JFR4</accession>
<evidence type="ECO:0000256" key="3">
    <source>
        <dbReference type="ARBA" id="ARBA00022692"/>
    </source>
</evidence>
<keyword evidence="2" id="KW-1003">Cell membrane</keyword>
<reference evidence="8" key="1">
    <citation type="submission" date="2017-04" db="EMBL/GenBank/DDBJ databases">
        <authorList>
            <person name="Varghese N."/>
            <person name="Submissions S."/>
        </authorList>
    </citation>
    <scope>NUCLEOTIDE SEQUENCE [LARGE SCALE GENOMIC DNA]</scope>
    <source>
        <strain evidence="8">LMG 29540</strain>
    </source>
</reference>
<organism evidence="7 8">
    <name type="scientific">Paraburkholderia susongensis</name>
    <dbReference type="NCBI Taxonomy" id="1515439"/>
    <lineage>
        <taxon>Bacteria</taxon>
        <taxon>Pseudomonadati</taxon>
        <taxon>Pseudomonadota</taxon>
        <taxon>Betaproteobacteria</taxon>
        <taxon>Burkholderiales</taxon>
        <taxon>Burkholderiaceae</taxon>
        <taxon>Paraburkholderia</taxon>
    </lineage>
</organism>
<feature type="transmembrane region" description="Helical" evidence="6">
    <location>
        <begin position="83"/>
        <end position="108"/>
    </location>
</feature>
<evidence type="ECO:0000313" key="7">
    <source>
        <dbReference type="EMBL" id="SMG26058.1"/>
    </source>
</evidence>
<dbReference type="AlphaFoldDB" id="A0A1X7JFR4"/>
<feature type="transmembrane region" description="Helical" evidence="6">
    <location>
        <begin position="161"/>
        <end position="183"/>
    </location>
</feature>
<evidence type="ECO:0000313" key="8">
    <source>
        <dbReference type="Proteomes" id="UP000193228"/>
    </source>
</evidence>
<feature type="transmembrane region" description="Helical" evidence="6">
    <location>
        <begin position="229"/>
        <end position="254"/>
    </location>
</feature>
<feature type="transmembrane region" description="Helical" evidence="6">
    <location>
        <begin position="389"/>
        <end position="413"/>
    </location>
</feature>
<name>A0A1X7JFR4_9BURK</name>
<evidence type="ECO:0000256" key="4">
    <source>
        <dbReference type="ARBA" id="ARBA00022989"/>
    </source>
</evidence>
<dbReference type="GO" id="GO:0005886">
    <property type="term" value="C:plasma membrane"/>
    <property type="evidence" value="ECO:0007669"/>
    <property type="project" value="UniProtKB-SubCell"/>
</dbReference>
<feature type="transmembrane region" description="Helical" evidence="6">
    <location>
        <begin position="266"/>
        <end position="282"/>
    </location>
</feature>
<protein>
    <submittedName>
        <fullName evidence="7">Membrane protein involved in the export of O-antigen and teichoic acid</fullName>
    </submittedName>
</protein>
<dbReference type="Proteomes" id="UP000193228">
    <property type="component" value="Unassembled WGS sequence"/>
</dbReference>
<comment type="subcellular location">
    <subcellularLocation>
        <location evidence="1">Cell membrane</location>
        <topology evidence="1">Multi-pass membrane protein</topology>
    </subcellularLocation>
</comment>
<dbReference type="InterPro" id="IPR002797">
    <property type="entry name" value="Polysacc_synth"/>
</dbReference>
<gene>
    <name evidence="7" type="ORF">SAMN06265784_102490</name>
</gene>
<keyword evidence="8" id="KW-1185">Reference proteome</keyword>
<sequence>MERSIVRNIIINFAGAIAPTFVSLVTVPTYIHLMGAERYGVINLVWTLIGYFSVLDLGTSLATENQISKARAADDDSIERIFWSAWFMNLGTGIVGGLLIYAGTILYITHGVKIEPGFQREVMASLPWIAVAVPIANVSWVFAGAINGVERFASFNINQTIGTALFQLLPLAAIFCFSPSLAVVIPAAVIARFVAGLMLGAAAFRALGIRRVRMPQWHVMAELFRYGRWMLMFSGANMIASTLDRVLVGALLGARFVTYYATPQNLITRLNLLPVAMVRTLFPRLSAVSRADADALAHNALAFLNGAFTPCVIVALFALKPFLLLWLGPTLAAAAPVASVLILGVWLSGQSGILGILIQAQTSPAYVASVGWLQLPFFAGALWCGIHWFGIMGAAVVVVLKALFDYSVLLVFARLHAWSIVRNMLAHLAFLLVALVLADSISALPLAIVIALVLTAANFGMSLHGSSELRAALYKVWARFVPSTGQAEG</sequence>